<dbReference type="GO" id="GO:0006598">
    <property type="term" value="P:polyamine catabolic process"/>
    <property type="evidence" value="ECO:0007669"/>
    <property type="project" value="TreeGrafter"/>
</dbReference>
<dbReference type="AlphaFoldDB" id="A0A7J5B7N1"/>
<dbReference type="InterPro" id="IPR011697">
    <property type="entry name" value="Peptidase_C26"/>
</dbReference>
<evidence type="ECO:0000313" key="2">
    <source>
        <dbReference type="EMBL" id="KAB1641010.1"/>
    </source>
</evidence>
<dbReference type="Pfam" id="PF07722">
    <property type="entry name" value="Peptidase_C26"/>
    <property type="match status" value="1"/>
</dbReference>
<comment type="caution">
    <text evidence="2">The sequence shown here is derived from an EMBL/GenBank/DDBJ whole genome shotgun (WGS) entry which is preliminary data.</text>
</comment>
<keyword evidence="3" id="KW-1185">Reference proteome</keyword>
<dbReference type="PROSITE" id="PS51273">
    <property type="entry name" value="GATASE_TYPE_1"/>
    <property type="match status" value="1"/>
</dbReference>
<dbReference type="Gene3D" id="3.40.50.880">
    <property type="match status" value="1"/>
</dbReference>
<proteinExistence type="predicted"/>
<dbReference type="EMBL" id="WBKB01000011">
    <property type="protein sequence ID" value="KAB1641010.1"/>
    <property type="molecule type" value="Genomic_DNA"/>
</dbReference>
<feature type="compositionally biased region" description="Low complexity" evidence="1">
    <location>
        <begin position="274"/>
        <end position="298"/>
    </location>
</feature>
<dbReference type="InterPro" id="IPR029062">
    <property type="entry name" value="Class_I_gatase-like"/>
</dbReference>
<protein>
    <submittedName>
        <fullName evidence="2">Gamma-glutamyl-gamma-aminobutyrate hydrolase family protein</fullName>
    </submittedName>
</protein>
<sequence>MASAQIRGLRFSGTVVANAVLESIVRAGGEPVIVSPVAESGIWDRVDGIVLPGGSDINPARYGAEPDETHAGTDFDIQDDADARAIAAAESRGLPALLICRGMQLWNVERGGTMIQHWPSDQQEHVGTVHAVEVDAESRLAAALADAAPAPAPAAAAAAELPTAELPAAELSAAESVTVSSYHHQAVGELGRGLRVVARASDGCVEALEDPSLNIVAVQWHPEDRAETLAVDQVLFDWVVQQAAEFRAAKAQRAGSTQRTGSAPVARPAADAVSAPEAGSAPAADSAADAGSASAAEPAQKEDINVATV</sequence>
<feature type="compositionally biased region" description="Basic and acidic residues" evidence="1">
    <location>
        <begin position="299"/>
        <end position="309"/>
    </location>
</feature>
<keyword evidence="2" id="KW-0378">Hydrolase</keyword>
<dbReference type="PANTHER" id="PTHR43235">
    <property type="entry name" value="GLUTAMINE AMIDOTRANSFERASE PB2B2.05-RELATED"/>
    <property type="match status" value="1"/>
</dbReference>
<reference evidence="2 3" key="1">
    <citation type="submission" date="2019-09" db="EMBL/GenBank/DDBJ databases">
        <title>Phylogeny of genus Pseudoclavibacter and closely related genus.</title>
        <authorList>
            <person name="Li Y."/>
        </authorList>
    </citation>
    <scope>NUCLEOTIDE SEQUENCE [LARGE SCALE GENOMIC DNA]</scope>
    <source>
        <strain evidence="2 3">KCTC 13959</strain>
    </source>
</reference>
<gene>
    <name evidence="2" type="ORF">F8O05_13715</name>
</gene>
<evidence type="ECO:0000313" key="3">
    <source>
        <dbReference type="Proteomes" id="UP000433493"/>
    </source>
</evidence>
<accession>A0A7J5B7N1</accession>
<organism evidence="2 3">
    <name type="scientific">Gulosibacter chungangensis</name>
    <dbReference type="NCBI Taxonomy" id="979746"/>
    <lineage>
        <taxon>Bacteria</taxon>
        <taxon>Bacillati</taxon>
        <taxon>Actinomycetota</taxon>
        <taxon>Actinomycetes</taxon>
        <taxon>Micrococcales</taxon>
        <taxon>Microbacteriaceae</taxon>
        <taxon>Gulosibacter</taxon>
    </lineage>
</organism>
<dbReference type="OrthoDB" id="9813383at2"/>
<dbReference type="GO" id="GO:0033969">
    <property type="term" value="F:gamma-glutamyl-gamma-aminobutyrate hydrolase activity"/>
    <property type="evidence" value="ECO:0007669"/>
    <property type="project" value="TreeGrafter"/>
</dbReference>
<name>A0A7J5B7N1_9MICO</name>
<dbReference type="Proteomes" id="UP000433493">
    <property type="component" value="Unassembled WGS sequence"/>
</dbReference>
<dbReference type="PANTHER" id="PTHR43235:SF1">
    <property type="entry name" value="GLUTAMINE AMIDOTRANSFERASE PB2B2.05-RELATED"/>
    <property type="match status" value="1"/>
</dbReference>
<feature type="region of interest" description="Disordered" evidence="1">
    <location>
        <begin position="251"/>
        <end position="309"/>
    </location>
</feature>
<evidence type="ECO:0000256" key="1">
    <source>
        <dbReference type="SAM" id="MobiDB-lite"/>
    </source>
</evidence>
<dbReference type="GO" id="GO:0005829">
    <property type="term" value="C:cytosol"/>
    <property type="evidence" value="ECO:0007669"/>
    <property type="project" value="TreeGrafter"/>
</dbReference>
<dbReference type="InterPro" id="IPR044668">
    <property type="entry name" value="PuuD-like"/>
</dbReference>
<dbReference type="SUPFAM" id="SSF52317">
    <property type="entry name" value="Class I glutamine amidotransferase-like"/>
    <property type="match status" value="1"/>
</dbReference>